<keyword evidence="1" id="KW-0812">Transmembrane</keyword>
<reference evidence="2 3" key="1">
    <citation type="journal article" date="2009" name="Int. J. Syst. Evol. Microbiol.">
        <title>Paenibacillus contaminans sp. nov., isolated from a contaminated laboratory plate.</title>
        <authorList>
            <person name="Chou J.H."/>
            <person name="Lee J.H."/>
            <person name="Lin M.C."/>
            <person name="Chang P.S."/>
            <person name="Arun A.B."/>
            <person name="Young C.C."/>
            <person name="Chen W.M."/>
        </authorList>
    </citation>
    <scope>NUCLEOTIDE SEQUENCE [LARGE SCALE GENOMIC DNA]</scope>
    <source>
        <strain evidence="2 3">CKOBP-6</strain>
    </source>
</reference>
<evidence type="ECO:0008006" key="4">
    <source>
        <dbReference type="Google" id="ProtNLM"/>
    </source>
</evidence>
<name>A0A329MRM7_9BACL</name>
<dbReference type="RefSeq" id="WP_113031455.1">
    <property type="nucleotide sequence ID" value="NZ_QMFB01000007.1"/>
</dbReference>
<organism evidence="2 3">
    <name type="scientific">Paenibacillus contaminans</name>
    <dbReference type="NCBI Taxonomy" id="450362"/>
    <lineage>
        <taxon>Bacteria</taxon>
        <taxon>Bacillati</taxon>
        <taxon>Bacillota</taxon>
        <taxon>Bacilli</taxon>
        <taxon>Bacillales</taxon>
        <taxon>Paenibacillaceae</taxon>
        <taxon>Paenibacillus</taxon>
    </lineage>
</organism>
<proteinExistence type="predicted"/>
<keyword evidence="1" id="KW-0472">Membrane</keyword>
<dbReference type="OrthoDB" id="2703555at2"/>
<feature type="transmembrane region" description="Helical" evidence="1">
    <location>
        <begin position="30"/>
        <end position="50"/>
    </location>
</feature>
<comment type="caution">
    <text evidence="2">The sequence shown here is derived from an EMBL/GenBank/DDBJ whole genome shotgun (WGS) entry which is preliminary data.</text>
</comment>
<evidence type="ECO:0000256" key="1">
    <source>
        <dbReference type="SAM" id="Phobius"/>
    </source>
</evidence>
<sequence length="344" mass="37730">MSESVKNGDSPGSGRLFHCEEGSYTLEASLIYPAVFVGTLLLLALGLVVYDRAALTQTAALTAERTAFNWGNSYKDASTGAAPLGAGDGLYWRVADDGMFGLLRFSNHAQRTAVLLPDEAASQEDGIVKRKLRQAGQSLPGGLRGELSYTNAWIKRSVQVRLSGIMRIPNRIAFWRLRETPSSGGSSALVSDPVELIRTVDLTRTYIERLRQSLATGSAIDQLEEQIESDPSVAEPFSIRSEAEAAAYLLKTIGGKTVYFETDTVGQRRKVDVLDNDGIAHEAKFTLNSADARLQLLKDVELMRKGMVKGVVWHFFRTKNGKISLSNKLRQELEQNGIIVIVHN</sequence>
<gene>
    <name evidence="2" type="ORF">DQG23_13865</name>
</gene>
<protein>
    <recommendedName>
        <fullName evidence="4">Pilus assembly protein</fullName>
    </recommendedName>
</protein>
<dbReference type="EMBL" id="QMFB01000007">
    <property type="protein sequence ID" value="RAV20597.1"/>
    <property type="molecule type" value="Genomic_DNA"/>
</dbReference>
<dbReference type="AlphaFoldDB" id="A0A329MRM7"/>
<evidence type="ECO:0000313" key="2">
    <source>
        <dbReference type="EMBL" id="RAV20597.1"/>
    </source>
</evidence>
<keyword evidence="1" id="KW-1133">Transmembrane helix</keyword>
<accession>A0A329MRM7</accession>
<keyword evidence="3" id="KW-1185">Reference proteome</keyword>
<evidence type="ECO:0000313" key="3">
    <source>
        <dbReference type="Proteomes" id="UP000250369"/>
    </source>
</evidence>
<dbReference type="Proteomes" id="UP000250369">
    <property type="component" value="Unassembled WGS sequence"/>
</dbReference>